<evidence type="ECO:0000313" key="2">
    <source>
        <dbReference type="EMBL" id="MTI28965.1"/>
    </source>
</evidence>
<proteinExistence type="predicted"/>
<keyword evidence="3" id="KW-1185">Reference proteome</keyword>
<evidence type="ECO:0000256" key="1">
    <source>
        <dbReference type="SAM" id="Phobius"/>
    </source>
</evidence>
<evidence type="ECO:0000313" key="3">
    <source>
        <dbReference type="Proteomes" id="UP000798808"/>
    </source>
</evidence>
<gene>
    <name evidence="2" type="ORF">E1163_28650</name>
</gene>
<feature type="transmembrane region" description="Helical" evidence="1">
    <location>
        <begin position="35"/>
        <end position="56"/>
    </location>
</feature>
<reference evidence="2 3" key="1">
    <citation type="submission" date="2019-02" db="EMBL/GenBank/DDBJ databases">
        <authorList>
            <person name="Goldberg S.R."/>
            <person name="Haltli B.A."/>
            <person name="Correa H."/>
            <person name="Russell K.G."/>
        </authorList>
    </citation>
    <scope>NUCLEOTIDE SEQUENCE [LARGE SCALE GENOMIC DNA]</scope>
    <source>
        <strain evidence="2 3">JCM 16186</strain>
    </source>
</reference>
<dbReference type="EMBL" id="SMLW01000676">
    <property type="protein sequence ID" value="MTI28965.1"/>
    <property type="molecule type" value="Genomic_DNA"/>
</dbReference>
<dbReference type="Proteomes" id="UP000798808">
    <property type="component" value="Unassembled WGS sequence"/>
</dbReference>
<keyword evidence="1" id="KW-0812">Transmembrane</keyword>
<comment type="caution">
    <text evidence="2">The sequence shown here is derived from an EMBL/GenBank/DDBJ whole genome shotgun (WGS) entry which is preliminary data.</text>
</comment>
<accession>A0ABW9S0E2</accession>
<name>A0ABW9S0E2_9BACT</name>
<sequence length="84" mass="9218">MAETNKTSLKGYLDRVLGEEGVKTDVSITLTTNTMITIVVGLVTAGACIAVIANILKNIIKNHQAEEIKTKMEIIIKHLNQLRQ</sequence>
<protein>
    <submittedName>
        <fullName evidence="2">Uncharacterized protein</fullName>
    </submittedName>
</protein>
<dbReference type="RefSeq" id="WP_155177001.1">
    <property type="nucleotide sequence ID" value="NZ_BAAAFL010000012.1"/>
</dbReference>
<keyword evidence="1" id="KW-1133">Transmembrane helix</keyword>
<organism evidence="2 3">
    <name type="scientific">Fulvivirga kasyanovii</name>
    <dbReference type="NCBI Taxonomy" id="396812"/>
    <lineage>
        <taxon>Bacteria</taxon>
        <taxon>Pseudomonadati</taxon>
        <taxon>Bacteroidota</taxon>
        <taxon>Cytophagia</taxon>
        <taxon>Cytophagales</taxon>
        <taxon>Fulvivirgaceae</taxon>
        <taxon>Fulvivirga</taxon>
    </lineage>
</organism>
<keyword evidence="1" id="KW-0472">Membrane</keyword>